<dbReference type="GO" id="GO:0015074">
    <property type="term" value="P:DNA integration"/>
    <property type="evidence" value="ECO:0007669"/>
    <property type="project" value="InterPro"/>
</dbReference>
<dbReference type="EMBL" id="JAAGYR010000013">
    <property type="protein sequence ID" value="NEN76161.1"/>
    <property type="molecule type" value="Genomic_DNA"/>
</dbReference>
<gene>
    <name evidence="2" type="ORF">F9B74_07480</name>
</gene>
<comment type="caution">
    <text evidence="2">The sequence shown here is derived from an EMBL/GenBank/DDBJ whole genome shotgun (WGS) entry which is preliminary data.</text>
</comment>
<name>A0A6L9Y717_9BURK</name>
<dbReference type="PROSITE" id="PS50994">
    <property type="entry name" value="INTEGRASE"/>
    <property type="match status" value="1"/>
</dbReference>
<dbReference type="InterPro" id="IPR036397">
    <property type="entry name" value="RNaseH_sf"/>
</dbReference>
<dbReference type="Pfam" id="PF13683">
    <property type="entry name" value="rve_3"/>
    <property type="match status" value="1"/>
</dbReference>
<dbReference type="InterPro" id="IPR001584">
    <property type="entry name" value="Integrase_cat-core"/>
</dbReference>
<reference evidence="2 3" key="1">
    <citation type="submission" date="2020-02" db="EMBL/GenBank/DDBJ databases">
        <title>Pelistega sp. NLN82 were isolated from wild rodents of the Hainan Island.</title>
        <authorList>
            <person name="Niu N."/>
            <person name="Zhou J."/>
        </authorList>
    </citation>
    <scope>NUCLEOTIDE SEQUENCE [LARGE SCALE GENOMIC DNA]</scope>
    <source>
        <strain evidence="2 3">NLN82</strain>
    </source>
</reference>
<accession>A0A6L9Y717</accession>
<protein>
    <submittedName>
        <fullName evidence="2">Transposase</fullName>
    </submittedName>
</protein>
<evidence type="ECO:0000259" key="1">
    <source>
        <dbReference type="PROSITE" id="PS50994"/>
    </source>
</evidence>
<dbReference type="GO" id="GO:0003676">
    <property type="term" value="F:nucleic acid binding"/>
    <property type="evidence" value="ECO:0007669"/>
    <property type="project" value="InterPro"/>
</dbReference>
<proteinExistence type="predicted"/>
<keyword evidence="3" id="KW-1185">Reference proteome</keyword>
<dbReference type="AlphaFoldDB" id="A0A6L9Y717"/>
<dbReference type="InterPro" id="IPR012337">
    <property type="entry name" value="RNaseH-like_sf"/>
</dbReference>
<dbReference type="Gene3D" id="3.30.420.10">
    <property type="entry name" value="Ribonuclease H-like superfamily/Ribonuclease H"/>
    <property type="match status" value="1"/>
</dbReference>
<evidence type="ECO:0000313" key="3">
    <source>
        <dbReference type="Proteomes" id="UP000477651"/>
    </source>
</evidence>
<dbReference type="Proteomes" id="UP000477651">
    <property type="component" value="Unassembled WGS sequence"/>
</dbReference>
<sequence>MIDPCPYTIEVIYSDNGTEYKGTKEHEFGKACYQHHINQKFTKVANPKTNGKAERVIRTLMQMWHDKHEFTDSQHRKQELTRFINFYNTVKPHSALVYQDQLGHKRTLTPYEYLEIYFANSVNNA</sequence>
<organism evidence="2 3">
    <name type="scientific">Pelistega ratti</name>
    <dbReference type="NCBI Taxonomy" id="2652177"/>
    <lineage>
        <taxon>Bacteria</taxon>
        <taxon>Pseudomonadati</taxon>
        <taxon>Pseudomonadota</taxon>
        <taxon>Betaproteobacteria</taxon>
        <taxon>Burkholderiales</taxon>
        <taxon>Alcaligenaceae</taxon>
        <taxon>Pelistega</taxon>
    </lineage>
</organism>
<feature type="domain" description="Integrase catalytic" evidence="1">
    <location>
        <begin position="1"/>
        <end position="118"/>
    </location>
</feature>
<dbReference type="SUPFAM" id="SSF53098">
    <property type="entry name" value="Ribonuclease H-like"/>
    <property type="match status" value="1"/>
</dbReference>
<evidence type="ECO:0000313" key="2">
    <source>
        <dbReference type="EMBL" id="NEN76161.1"/>
    </source>
</evidence>